<keyword evidence="2" id="KW-1185">Reference proteome</keyword>
<evidence type="ECO:0000313" key="1">
    <source>
        <dbReference type="EMBL" id="GAD48635.1"/>
    </source>
</evidence>
<accession>U2YJK7</accession>
<dbReference type="AlphaFoldDB" id="U2YJK7"/>
<proteinExistence type="predicted"/>
<protein>
    <submittedName>
        <fullName evidence="1">Putative NAD-dependent formate dehydrogenase delta subunit</fullName>
    </submittedName>
</protein>
<dbReference type="eggNOG" id="ENOG5031AUZ">
    <property type="taxonomic scope" value="Bacteria"/>
</dbReference>
<comment type="caution">
    <text evidence="1">The sequence shown here is derived from an EMBL/GenBank/DDBJ whole genome shotgun (WGS) entry which is preliminary data.</text>
</comment>
<gene>
    <name evidence="1" type="ORF">NT2_04_00460</name>
</gene>
<dbReference type="Proteomes" id="UP000016568">
    <property type="component" value="Unassembled WGS sequence"/>
</dbReference>
<name>U2YJK7_9SPHN</name>
<dbReference type="EMBL" id="BASZ01000004">
    <property type="protein sequence ID" value="GAD48635.1"/>
    <property type="molecule type" value="Genomic_DNA"/>
</dbReference>
<evidence type="ECO:0000313" key="2">
    <source>
        <dbReference type="Proteomes" id="UP000016568"/>
    </source>
</evidence>
<organism evidence="1 2">
    <name type="scientific">Caenibius tardaugens NBRC 16725</name>
    <dbReference type="NCBI Taxonomy" id="1219035"/>
    <lineage>
        <taxon>Bacteria</taxon>
        <taxon>Pseudomonadati</taxon>
        <taxon>Pseudomonadota</taxon>
        <taxon>Alphaproteobacteria</taxon>
        <taxon>Sphingomonadales</taxon>
        <taxon>Erythrobacteraceae</taxon>
        <taxon>Caenibius</taxon>
    </lineage>
</organism>
<dbReference type="InterPro" id="IPR021074">
    <property type="entry name" value="Formate_DH_dsu"/>
</dbReference>
<sequence>MDGATLRRMANQIAANFAIQGEAQAIAATAEHMQLFWDPRMKAGIFADDLSGLSPIARAAVERLRTP</sequence>
<dbReference type="Pfam" id="PF11390">
    <property type="entry name" value="FdsD"/>
    <property type="match status" value="1"/>
</dbReference>
<dbReference type="RefSeq" id="WP_021689542.1">
    <property type="nucleotide sequence ID" value="NZ_BASZ01000004.1"/>
</dbReference>
<reference evidence="1 2" key="1">
    <citation type="submission" date="2013-09" db="EMBL/GenBank/DDBJ databases">
        <title>Whole genome shotgun sequence of Novosphingobium tardaugens NBRC 16725.</title>
        <authorList>
            <person name="Isaki S."/>
            <person name="Hosoyama A."/>
            <person name="Tsuchikane K."/>
            <person name="Katsumata H."/>
            <person name="Ando Y."/>
            <person name="Yamazaki S."/>
            <person name="Fujita N."/>
        </authorList>
    </citation>
    <scope>NUCLEOTIDE SEQUENCE [LARGE SCALE GENOMIC DNA]</scope>
    <source>
        <strain evidence="1 2">NBRC 16725</strain>
    </source>
</reference>